<sequence>MNTTAIGNAAVVTRSIVWGDGLTDRERRDALESLLFAQAAADKQRKPTDEDEALAWYNVFTHTLGSIGWTVQQYRFTELESNEMQGSIKDTVLTSFENDEDVDKTLLASVARGLLAFARAGKDSDADRVFNDASIASPNFVSFQLVVVTVDQGEVIITLWAFFYSSEEEEIDDALWFSWKNTKVSIKTAKIVMTLNRGLYDQVRDLIHQKLNDANKLHLLVPLLAQERIDVCESLLLAETAADQEFTPATEDWAWYEAYIHTLSELVWAVQLDWWAIRSAFAFESARGMINLAVMTVSLGRRPTKRRDLCTAVVLTLLANDEGADKSPHMSIPSGSQAFAITGRDFAAKKMFNVASIVSSTIVYFQLAAVM</sequence>
<evidence type="ECO:0000313" key="2">
    <source>
        <dbReference type="Proteomes" id="UP001215151"/>
    </source>
</evidence>
<organism evidence="1 2">
    <name type="scientific">Trametes cubensis</name>
    <dbReference type="NCBI Taxonomy" id="1111947"/>
    <lineage>
        <taxon>Eukaryota</taxon>
        <taxon>Fungi</taxon>
        <taxon>Dikarya</taxon>
        <taxon>Basidiomycota</taxon>
        <taxon>Agaricomycotina</taxon>
        <taxon>Agaricomycetes</taxon>
        <taxon>Polyporales</taxon>
        <taxon>Polyporaceae</taxon>
        <taxon>Trametes</taxon>
    </lineage>
</organism>
<gene>
    <name evidence="1" type="ORF">ONZ51_g8893</name>
</gene>
<comment type="caution">
    <text evidence="1">The sequence shown here is derived from an EMBL/GenBank/DDBJ whole genome shotgun (WGS) entry which is preliminary data.</text>
</comment>
<dbReference type="Proteomes" id="UP001215151">
    <property type="component" value="Unassembled WGS sequence"/>
</dbReference>
<proteinExistence type="predicted"/>
<protein>
    <submittedName>
        <fullName evidence="1">Uncharacterized protein</fullName>
    </submittedName>
</protein>
<keyword evidence="2" id="KW-1185">Reference proteome</keyword>
<evidence type="ECO:0000313" key="1">
    <source>
        <dbReference type="EMBL" id="KAJ8469595.1"/>
    </source>
</evidence>
<dbReference type="AlphaFoldDB" id="A0AAD7TMF5"/>
<reference evidence="1" key="1">
    <citation type="submission" date="2022-11" db="EMBL/GenBank/DDBJ databases">
        <title>Genome Sequence of Cubamyces cubensis.</title>
        <authorList>
            <person name="Buettner E."/>
        </authorList>
    </citation>
    <scope>NUCLEOTIDE SEQUENCE</scope>
    <source>
        <strain evidence="1">MPL-01</strain>
    </source>
</reference>
<dbReference type="EMBL" id="JAPEVG010000283">
    <property type="protein sequence ID" value="KAJ8469595.1"/>
    <property type="molecule type" value="Genomic_DNA"/>
</dbReference>
<accession>A0AAD7TMF5</accession>
<name>A0AAD7TMF5_9APHY</name>